<dbReference type="STRING" id="61652.AXX16_0073"/>
<sequence>MMQDETIERIVDAVLMRMRPRLLLLLNAADGYHEIILARLQHCRHFAPQVLFADGAQAVHPADAWRQLGPVVTPAEIEQVGALDNIDRVIAPFLDFATAAEVAHDLFQSDGARCIQLARLHNTPVLALDYNCNPHSELNRLKGLGGNQDAHSLADNLPRLAQRGIQFCSLEQMLSPTPLPATADDAVAETGGYITLSELKQRNGHCPPGARLTDLALEYQRGNQ</sequence>
<dbReference type="EMBL" id="LR134155">
    <property type="protein sequence ID" value="VEA71517.1"/>
    <property type="molecule type" value="Genomic_DNA"/>
</dbReference>
<dbReference type="AlphaFoldDB" id="A0A3S4FSA9"/>
<evidence type="ECO:0000313" key="2">
    <source>
        <dbReference type="Proteomes" id="UP000271603"/>
    </source>
</evidence>
<proteinExistence type="predicted"/>
<gene>
    <name evidence="1" type="ORF">NCTC9419_03078</name>
</gene>
<reference evidence="1 2" key="1">
    <citation type="submission" date="2018-12" db="EMBL/GenBank/DDBJ databases">
        <authorList>
            <consortium name="Pathogen Informatics"/>
        </authorList>
    </citation>
    <scope>NUCLEOTIDE SEQUENCE [LARGE SCALE GENOMIC DNA]</scope>
    <source>
        <strain evidence="1 2">NCTC9419</strain>
    </source>
</reference>
<accession>A0A3S4FSA9</accession>
<name>A0A3S4FSA9_SERRU</name>
<dbReference type="Proteomes" id="UP000271603">
    <property type="component" value="Chromosome"/>
</dbReference>
<evidence type="ECO:0000313" key="1">
    <source>
        <dbReference type="EMBL" id="VEA71517.1"/>
    </source>
</evidence>
<organism evidence="1 2">
    <name type="scientific">Serratia rubidaea</name>
    <name type="common">Serratia marinorubra</name>
    <dbReference type="NCBI Taxonomy" id="61652"/>
    <lineage>
        <taxon>Bacteria</taxon>
        <taxon>Pseudomonadati</taxon>
        <taxon>Pseudomonadota</taxon>
        <taxon>Gammaproteobacteria</taxon>
        <taxon>Enterobacterales</taxon>
        <taxon>Yersiniaceae</taxon>
        <taxon>Serratia</taxon>
    </lineage>
</organism>
<protein>
    <submittedName>
        <fullName evidence="1">Uncharacterized protein</fullName>
    </submittedName>
</protein>